<evidence type="ECO:0000313" key="1">
    <source>
        <dbReference type="EMBL" id="JAH11721.1"/>
    </source>
</evidence>
<sequence>MLTPLRILSSNVTGPNWPLVSIWSASL</sequence>
<reference evidence="1" key="1">
    <citation type="submission" date="2014-11" db="EMBL/GenBank/DDBJ databases">
        <authorList>
            <person name="Amaro Gonzalez C."/>
        </authorList>
    </citation>
    <scope>NUCLEOTIDE SEQUENCE</scope>
</reference>
<organism evidence="1">
    <name type="scientific">Anguilla anguilla</name>
    <name type="common">European freshwater eel</name>
    <name type="synonym">Muraena anguilla</name>
    <dbReference type="NCBI Taxonomy" id="7936"/>
    <lineage>
        <taxon>Eukaryota</taxon>
        <taxon>Metazoa</taxon>
        <taxon>Chordata</taxon>
        <taxon>Craniata</taxon>
        <taxon>Vertebrata</taxon>
        <taxon>Euteleostomi</taxon>
        <taxon>Actinopterygii</taxon>
        <taxon>Neopterygii</taxon>
        <taxon>Teleostei</taxon>
        <taxon>Anguilliformes</taxon>
        <taxon>Anguillidae</taxon>
        <taxon>Anguilla</taxon>
    </lineage>
</organism>
<dbReference type="EMBL" id="GBXM01096856">
    <property type="protein sequence ID" value="JAH11721.1"/>
    <property type="molecule type" value="Transcribed_RNA"/>
</dbReference>
<dbReference type="AlphaFoldDB" id="A0A0E9Q493"/>
<protein>
    <submittedName>
        <fullName evidence="1">Uncharacterized protein</fullName>
    </submittedName>
</protein>
<name>A0A0E9Q493_ANGAN</name>
<proteinExistence type="predicted"/>
<accession>A0A0E9Q493</accession>
<reference evidence="1" key="2">
    <citation type="journal article" date="2015" name="Fish Shellfish Immunol.">
        <title>Early steps in the European eel (Anguilla anguilla)-Vibrio vulnificus interaction in the gills: Role of the RtxA13 toxin.</title>
        <authorList>
            <person name="Callol A."/>
            <person name="Pajuelo D."/>
            <person name="Ebbesson L."/>
            <person name="Teles M."/>
            <person name="MacKenzie S."/>
            <person name="Amaro C."/>
        </authorList>
    </citation>
    <scope>NUCLEOTIDE SEQUENCE</scope>
</reference>